<feature type="transmembrane region" description="Helical" evidence="6">
    <location>
        <begin position="44"/>
        <end position="64"/>
    </location>
</feature>
<protein>
    <submittedName>
        <fullName evidence="7">Tryptophan-rich sensory protein</fullName>
    </submittedName>
</protein>
<gene>
    <name evidence="7" type="ORF">DS909_19180</name>
</gene>
<dbReference type="InterPro" id="IPR004307">
    <property type="entry name" value="TspO_MBR"/>
</dbReference>
<feature type="transmembrane region" description="Helical" evidence="6">
    <location>
        <begin position="129"/>
        <end position="149"/>
    </location>
</feature>
<proteinExistence type="inferred from homology"/>
<comment type="subcellular location">
    <subcellularLocation>
        <location evidence="1">Membrane</location>
        <topology evidence="1">Multi-pass membrane protein</topology>
    </subcellularLocation>
</comment>
<reference evidence="7 8" key="1">
    <citation type="submission" date="2018-07" db="EMBL/GenBank/DDBJ databases">
        <title>Modular assembly of carbohydrate-degrading microbial communities in the ocean.</title>
        <authorList>
            <person name="Enke T.N."/>
            <person name="Datta M.S."/>
            <person name="Schwartzman J.A."/>
            <person name="Cermak N."/>
            <person name="Schmitz D.A."/>
            <person name="Barrere J."/>
            <person name="Cordero O.X."/>
        </authorList>
    </citation>
    <scope>NUCLEOTIDE SEQUENCE [LARGE SCALE GENOMIC DNA]</scope>
    <source>
        <strain evidence="7 8">C3M10</strain>
    </source>
</reference>
<evidence type="ECO:0000256" key="2">
    <source>
        <dbReference type="ARBA" id="ARBA00007524"/>
    </source>
</evidence>
<dbReference type="CDD" id="cd15904">
    <property type="entry name" value="TSPO_MBR"/>
    <property type="match status" value="1"/>
</dbReference>
<dbReference type="Proteomes" id="UP000252706">
    <property type="component" value="Unassembled WGS sequence"/>
</dbReference>
<evidence type="ECO:0000256" key="4">
    <source>
        <dbReference type="ARBA" id="ARBA00022989"/>
    </source>
</evidence>
<dbReference type="PANTHER" id="PTHR10057">
    <property type="entry name" value="PERIPHERAL-TYPE BENZODIAZEPINE RECEPTOR"/>
    <property type="match status" value="1"/>
</dbReference>
<dbReference type="OrthoDB" id="9795496at2"/>
<evidence type="ECO:0000313" key="7">
    <source>
        <dbReference type="EMBL" id="RBW51337.1"/>
    </source>
</evidence>
<dbReference type="AlphaFoldDB" id="A0A366WQB2"/>
<dbReference type="Pfam" id="PF03073">
    <property type="entry name" value="TspO_MBR"/>
    <property type="match status" value="1"/>
</dbReference>
<evidence type="ECO:0000256" key="3">
    <source>
        <dbReference type="ARBA" id="ARBA00022692"/>
    </source>
</evidence>
<organism evidence="7 8">
    <name type="scientific">Phaeobacter gallaeciensis</name>
    <dbReference type="NCBI Taxonomy" id="60890"/>
    <lineage>
        <taxon>Bacteria</taxon>
        <taxon>Pseudomonadati</taxon>
        <taxon>Pseudomonadota</taxon>
        <taxon>Alphaproteobacteria</taxon>
        <taxon>Rhodobacterales</taxon>
        <taxon>Roseobacteraceae</taxon>
        <taxon>Phaeobacter</taxon>
    </lineage>
</organism>
<evidence type="ECO:0000313" key="8">
    <source>
        <dbReference type="Proteomes" id="UP000252706"/>
    </source>
</evidence>
<keyword evidence="5 6" id="KW-0472">Membrane</keyword>
<comment type="caution">
    <text evidence="7">The sequence shown here is derived from an EMBL/GenBank/DDBJ whole genome shotgun (WGS) entry which is preliminary data.</text>
</comment>
<comment type="similarity">
    <text evidence="2">Belongs to the TspO/BZRP family.</text>
</comment>
<keyword evidence="3 6" id="KW-0812">Transmembrane</keyword>
<dbReference type="EMBL" id="QOCE01000046">
    <property type="protein sequence ID" value="RBW51337.1"/>
    <property type="molecule type" value="Genomic_DNA"/>
</dbReference>
<dbReference type="PIRSF" id="PIRSF005859">
    <property type="entry name" value="PBR"/>
    <property type="match status" value="1"/>
</dbReference>
<name>A0A366WQB2_9RHOB</name>
<dbReference type="InterPro" id="IPR038330">
    <property type="entry name" value="TspO/MBR-related_sf"/>
</dbReference>
<dbReference type="FunFam" id="1.20.1260.100:FF:000001">
    <property type="entry name" value="translocator protein 2"/>
    <property type="match status" value="1"/>
</dbReference>
<feature type="transmembrane region" description="Helical" evidence="6">
    <location>
        <begin position="9"/>
        <end position="32"/>
    </location>
</feature>
<evidence type="ECO:0000256" key="5">
    <source>
        <dbReference type="ARBA" id="ARBA00023136"/>
    </source>
</evidence>
<evidence type="ECO:0000256" key="1">
    <source>
        <dbReference type="ARBA" id="ARBA00004141"/>
    </source>
</evidence>
<dbReference type="GO" id="GO:0016020">
    <property type="term" value="C:membrane"/>
    <property type="evidence" value="ECO:0007669"/>
    <property type="project" value="UniProtKB-SubCell"/>
</dbReference>
<feature type="transmembrane region" description="Helical" evidence="6">
    <location>
        <begin position="98"/>
        <end position="117"/>
    </location>
</feature>
<dbReference type="RefSeq" id="WP_113825073.1">
    <property type="nucleotide sequence ID" value="NZ_QOCE01000046.1"/>
</dbReference>
<accession>A0A366WQB2</accession>
<dbReference type="GO" id="GO:0033013">
    <property type="term" value="P:tetrapyrrole metabolic process"/>
    <property type="evidence" value="ECO:0007669"/>
    <property type="project" value="UniProtKB-ARBA"/>
</dbReference>
<keyword evidence="4 6" id="KW-1133">Transmembrane helix</keyword>
<evidence type="ECO:0000256" key="6">
    <source>
        <dbReference type="SAM" id="Phobius"/>
    </source>
</evidence>
<dbReference type="PANTHER" id="PTHR10057:SF0">
    <property type="entry name" value="TRANSLOCATOR PROTEIN"/>
    <property type="match status" value="1"/>
</dbReference>
<sequence length="150" mass="16669">MTNITTRAAFLFLVIASGILIGTLTAPGNWYASLAKPSFNPPSWVFGPVWTTLYVLIAMAGWRAWEAGRSSPEMKLWWTQLGLNFLWSPTFFAMQQPWIAFAIILALLAVILAFIRLSWPSDRVSAVSFVPYALWVAFASALNLSIAILN</sequence>
<dbReference type="Gene3D" id="1.20.1260.100">
    <property type="entry name" value="TspO/MBR protein"/>
    <property type="match status" value="1"/>
</dbReference>